<feature type="compositionally biased region" description="Basic and acidic residues" evidence="1">
    <location>
        <begin position="282"/>
        <end position="319"/>
    </location>
</feature>
<gene>
    <name evidence="2" type="ORF">A4A49_24858</name>
</gene>
<dbReference type="Gramene" id="OIT33076">
    <property type="protein sequence ID" value="OIT33076"/>
    <property type="gene ID" value="A4A49_24858"/>
</dbReference>
<feature type="compositionally biased region" description="Basic and acidic residues" evidence="1">
    <location>
        <begin position="355"/>
        <end position="372"/>
    </location>
</feature>
<protein>
    <submittedName>
        <fullName evidence="2">Uncharacterized protein</fullName>
    </submittedName>
</protein>
<feature type="region of interest" description="Disordered" evidence="1">
    <location>
        <begin position="240"/>
        <end position="372"/>
    </location>
</feature>
<dbReference type="PANTHER" id="PTHR31286:SF164">
    <property type="entry name" value="ZINC FINGER, CCHC-TYPE"/>
    <property type="match status" value="1"/>
</dbReference>
<sequence length="398" mass="44948">MDPPDSAIPARLDGQNASTKEAKQTIEAIEGNISYATTVTNSPNSTVCPNRHERDSVIATHTTHNEMEGQYMWLQKWSPDFKPEEDLPIAPVWVLLPGLPFHMHTWQYVKQVVGVVGTPLEMDLATRGRTRPSVAKVRVEIDLLKPQPDSVYVGQVYENAPQKGFVQKLEYDGIPKCCKYCRKLGHNLLNCRAIERKKAAEDKEAEIRRNKKATEANLTTINENGKAQGIMDDNRYIGTEQKPKLMQNDATKQVTEKEATKQVDEKEKFQQNVSGSKRFNKGKVDQANRQQQEHEKKDESSDGGVDLDKENNDDNRDNDSSNNSKECSKSIQTNRNFEGSEQVVQESSNIQKNMAQEKERSSQHTNIQHDQHDLTKYLTTNEGSVSIPSEIKAMPGLI</sequence>
<dbReference type="PANTHER" id="PTHR31286">
    <property type="entry name" value="GLYCINE-RICH CELL WALL STRUCTURAL PROTEIN 1.8-LIKE"/>
    <property type="match status" value="1"/>
</dbReference>
<feature type="compositionally biased region" description="Polar residues" evidence="1">
    <location>
        <begin position="329"/>
        <end position="354"/>
    </location>
</feature>
<evidence type="ECO:0000313" key="3">
    <source>
        <dbReference type="Proteomes" id="UP000187609"/>
    </source>
</evidence>
<dbReference type="Proteomes" id="UP000187609">
    <property type="component" value="Unassembled WGS sequence"/>
</dbReference>
<dbReference type="EMBL" id="MJEQ01000949">
    <property type="protein sequence ID" value="OIT33076.1"/>
    <property type="molecule type" value="Genomic_DNA"/>
</dbReference>
<evidence type="ECO:0000313" key="2">
    <source>
        <dbReference type="EMBL" id="OIT33076.1"/>
    </source>
</evidence>
<evidence type="ECO:0000256" key="1">
    <source>
        <dbReference type="SAM" id="MobiDB-lite"/>
    </source>
</evidence>
<reference evidence="2" key="1">
    <citation type="submission" date="2016-11" db="EMBL/GenBank/DDBJ databases">
        <title>The genome of Nicotiana attenuata.</title>
        <authorList>
            <person name="Xu S."/>
            <person name="Brockmoeller T."/>
            <person name="Gaquerel E."/>
            <person name="Navarro A."/>
            <person name="Kuhl H."/>
            <person name="Gase K."/>
            <person name="Ling Z."/>
            <person name="Zhou W."/>
            <person name="Kreitzer C."/>
            <person name="Stanke M."/>
            <person name="Tang H."/>
            <person name="Lyons E."/>
            <person name="Pandey P."/>
            <person name="Pandey S.P."/>
            <person name="Timmermann B."/>
            <person name="Baldwin I.T."/>
        </authorList>
    </citation>
    <scope>NUCLEOTIDE SEQUENCE [LARGE SCALE GENOMIC DNA]</scope>
    <source>
        <strain evidence="2">UT</strain>
    </source>
</reference>
<dbReference type="InterPro" id="IPR040256">
    <property type="entry name" value="At4g02000-like"/>
</dbReference>
<proteinExistence type="predicted"/>
<dbReference type="AlphaFoldDB" id="A0A314KUL0"/>
<comment type="caution">
    <text evidence="2">The sequence shown here is derived from an EMBL/GenBank/DDBJ whole genome shotgun (WGS) entry which is preliminary data.</text>
</comment>
<name>A0A314KUL0_NICAT</name>
<keyword evidence="3" id="KW-1185">Reference proteome</keyword>
<feature type="region of interest" description="Disordered" evidence="1">
    <location>
        <begin position="1"/>
        <end position="20"/>
    </location>
</feature>
<accession>A0A314KUL0</accession>
<organism evidence="2 3">
    <name type="scientific">Nicotiana attenuata</name>
    <name type="common">Coyote tobacco</name>
    <dbReference type="NCBI Taxonomy" id="49451"/>
    <lineage>
        <taxon>Eukaryota</taxon>
        <taxon>Viridiplantae</taxon>
        <taxon>Streptophyta</taxon>
        <taxon>Embryophyta</taxon>
        <taxon>Tracheophyta</taxon>
        <taxon>Spermatophyta</taxon>
        <taxon>Magnoliopsida</taxon>
        <taxon>eudicotyledons</taxon>
        <taxon>Gunneridae</taxon>
        <taxon>Pentapetalae</taxon>
        <taxon>asterids</taxon>
        <taxon>lamiids</taxon>
        <taxon>Solanales</taxon>
        <taxon>Solanaceae</taxon>
        <taxon>Nicotianoideae</taxon>
        <taxon>Nicotianeae</taxon>
        <taxon>Nicotiana</taxon>
    </lineage>
</organism>
<feature type="compositionally biased region" description="Basic and acidic residues" evidence="1">
    <location>
        <begin position="254"/>
        <end position="269"/>
    </location>
</feature>
<dbReference type="STRING" id="49451.A0A314KUL0"/>